<dbReference type="Proteomes" id="UP000320762">
    <property type="component" value="Unassembled WGS sequence"/>
</dbReference>
<dbReference type="CDD" id="cd03443">
    <property type="entry name" value="PaaI_thioesterase"/>
    <property type="match status" value="1"/>
</dbReference>
<dbReference type="Pfam" id="PF03061">
    <property type="entry name" value="4HBT"/>
    <property type="match status" value="1"/>
</dbReference>
<dbReference type="AlphaFoldDB" id="A0A550C5B8"/>
<dbReference type="Gene3D" id="3.10.129.10">
    <property type="entry name" value="Hotdog Thioesterase"/>
    <property type="match status" value="1"/>
</dbReference>
<dbReference type="SUPFAM" id="SSF54637">
    <property type="entry name" value="Thioesterase/thiol ester dehydrase-isomerase"/>
    <property type="match status" value="1"/>
</dbReference>
<keyword evidence="2" id="KW-0378">Hydrolase</keyword>
<dbReference type="InterPro" id="IPR039298">
    <property type="entry name" value="ACOT13"/>
</dbReference>
<accession>A0A550C5B8</accession>
<feature type="domain" description="Thioesterase" evidence="4">
    <location>
        <begin position="101"/>
        <end position="180"/>
    </location>
</feature>
<dbReference type="InterPro" id="IPR029069">
    <property type="entry name" value="HotDog_dom_sf"/>
</dbReference>
<comment type="similarity">
    <text evidence="1">Belongs to the thioesterase PaaI family.</text>
</comment>
<dbReference type="GO" id="GO:0047617">
    <property type="term" value="F:fatty acyl-CoA hydrolase activity"/>
    <property type="evidence" value="ECO:0007669"/>
    <property type="project" value="InterPro"/>
</dbReference>
<dbReference type="STRING" id="97359.A0A550C5B8"/>
<dbReference type="PANTHER" id="PTHR21660">
    <property type="entry name" value="THIOESTERASE SUPERFAMILY MEMBER-RELATED"/>
    <property type="match status" value="1"/>
</dbReference>
<comment type="caution">
    <text evidence="5">The sequence shown here is derived from an EMBL/GenBank/DDBJ whole genome shotgun (WGS) entry which is preliminary data.</text>
</comment>
<proteinExistence type="inferred from homology"/>
<evidence type="ECO:0000259" key="4">
    <source>
        <dbReference type="Pfam" id="PF03061"/>
    </source>
</evidence>
<organism evidence="5 6">
    <name type="scientific">Schizophyllum amplum</name>
    <dbReference type="NCBI Taxonomy" id="97359"/>
    <lineage>
        <taxon>Eukaryota</taxon>
        <taxon>Fungi</taxon>
        <taxon>Dikarya</taxon>
        <taxon>Basidiomycota</taxon>
        <taxon>Agaricomycotina</taxon>
        <taxon>Agaricomycetes</taxon>
        <taxon>Agaricomycetidae</taxon>
        <taxon>Agaricales</taxon>
        <taxon>Schizophyllaceae</taxon>
        <taxon>Schizophyllum</taxon>
    </lineage>
</organism>
<evidence type="ECO:0000313" key="6">
    <source>
        <dbReference type="Proteomes" id="UP000320762"/>
    </source>
</evidence>
<dbReference type="InterPro" id="IPR006683">
    <property type="entry name" value="Thioestr_dom"/>
</dbReference>
<sequence length="201" mass="21710">MAPPARRTPPSESYGDDRTSTRHPPNALAAIQGNASCALKDGTLTMLALFGSQNNGFSNSVRDQVRITEVSVTRGESGKSQAQVVCELEVCKDMLNIVDSMHGGCTVFLIDEISTLAVNALEMHVYQAMPTTIMNVSQAINTVYHAPAPFGTTLRVVGSCISVDENSALFCRAEIWDINNQRMVATGTHIKMPPSQPKSRL</sequence>
<evidence type="ECO:0000256" key="2">
    <source>
        <dbReference type="ARBA" id="ARBA00022801"/>
    </source>
</evidence>
<protein>
    <recommendedName>
        <fullName evidence="4">Thioesterase domain-containing protein</fullName>
    </recommendedName>
</protein>
<evidence type="ECO:0000313" key="5">
    <source>
        <dbReference type="EMBL" id="TRM59991.1"/>
    </source>
</evidence>
<reference evidence="5 6" key="1">
    <citation type="journal article" date="2019" name="New Phytol.">
        <title>Comparative genomics reveals unique wood-decay strategies and fruiting body development in the Schizophyllaceae.</title>
        <authorList>
            <person name="Almasi E."/>
            <person name="Sahu N."/>
            <person name="Krizsan K."/>
            <person name="Balint B."/>
            <person name="Kovacs G.M."/>
            <person name="Kiss B."/>
            <person name="Cseklye J."/>
            <person name="Drula E."/>
            <person name="Henrissat B."/>
            <person name="Nagy I."/>
            <person name="Chovatia M."/>
            <person name="Adam C."/>
            <person name="LaButti K."/>
            <person name="Lipzen A."/>
            <person name="Riley R."/>
            <person name="Grigoriev I.V."/>
            <person name="Nagy L.G."/>
        </authorList>
    </citation>
    <scope>NUCLEOTIDE SEQUENCE [LARGE SCALE GENOMIC DNA]</scope>
    <source>
        <strain evidence="5 6">NL-1724</strain>
    </source>
</reference>
<keyword evidence="6" id="KW-1185">Reference proteome</keyword>
<gene>
    <name evidence="5" type="ORF">BD626DRAFT_506106</name>
</gene>
<dbReference type="OrthoDB" id="2831072at2759"/>
<dbReference type="PANTHER" id="PTHR21660:SF1">
    <property type="entry name" value="ACYL-COENZYME A THIOESTERASE 13"/>
    <property type="match status" value="1"/>
</dbReference>
<feature type="region of interest" description="Disordered" evidence="3">
    <location>
        <begin position="1"/>
        <end position="25"/>
    </location>
</feature>
<evidence type="ECO:0000256" key="3">
    <source>
        <dbReference type="SAM" id="MobiDB-lite"/>
    </source>
</evidence>
<name>A0A550C5B8_9AGAR</name>
<dbReference type="EMBL" id="VDMD01000024">
    <property type="protein sequence ID" value="TRM59991.1"/>
    <property type="molecule type" value="Genomic_DNA"/>
</dbReference>
<evidence type="ECO:0000256" key="1">
    <source>
        <dbReference type="ARBA" id="ARBA00008324"/>
    </source>
</evidence>